<protein>
    <submittedName>
        <fullName evidence="9">Similar to CCA tRNA nucleotidyltransferase, mitochondrial acc. no. P21269</fullName>
    </submittedName>
</protein>
<feature type="domain" description="tRNA nucleotidyltransferase/poly(A) polymerase RNA and SrmB- binding" evidence="8">
    <location>
        <begin position="272"/>
        <end position="333"/>
    </location>
</feature>
<dbReference type="EMBL" id="HF935279">
    <property type="protein sequence ID" value="CCX29528.1"/>
    <property type="molecule type" value="Genomic_DNA"/>
</dbReference>
<reference evidence="9 10" key="1">
    <citation type="journal article" date="2013" name="PLoS Genet.">
        <title>The genome and development-dependent transcriptomes of Pyronema confluens: a window into fungal evolution.</title>
        <authorList>
            <person name="Traeger S."/>
            <person name="Altegoer F."/>
            <person name="Freitag M."/>
            <person name="Gabaldon T."/>
            <person name="Kempken F."/>
            <person name="Kumar A."/>
            <person name="Marcet-Houben M."/>
            <person name="Poggeler S."/>
            <person name="Stajich J.E."/>
            <person name="Nowrousian M."/>
        </authorList>
    </citation>
    <scope>NUCLEOTIDE SEQUENCE [LARGE SCALE GENOMIC DNA]</scope>
    <source>
        <strain evidence="10">CBS 100304</strain>
        <tissue evidence="9">Vegetative mycelium</tissue>
    </source>
</reference>
<dbReference type="GO" id="GO:0005739">
    <property type="term" value="C:mitochondrion"/>
    <property type="evidence" value="ECO:0007669"/>
    <property type="project" value="UniProtKB-ARBA"/>
</dbReference>
<comment type="similarity">
    <text evidence="1 5">Belongs to the tRNA nucleotidyltransferase/poly(A) polymerase family.</text>
</comment>
<dbReference type="FunFam" id="3.30.460.10:FF:000019">
    <property type="entry name" value="tRNA nucleotidyltransferase cca2"/>
    <property type="match status" value="1"/>
</dbReference>
<evidence type="ECO:0000313" key="10">
    <source>
        <dbReference type="Proteomes" id="UP000018144"/>
    </source>
</evidence>
<evidence type="ECO:0000313" key="9">
    <source>
        <dbReference type="EMBL" id="CCX29528.1"/>
    </source>
</evidence>
<sequence>MLLPRLIRPSARKINPFALFCGTHNSRMGFTSTSTRRSPPSRSSTPPDSEHLAKRRRFEDLDMQIPTTTVTLTPDEETVRQLLVDVAAVIDSENNNGEEPLVLRFTGGWVRDKLLGIECHDIDVGINKMTGFNFATRLGQFLEENQEKYNIPARSIHKIESNPEKSKHLETATTKILGLDMDFVNLRSETYTEESRIPQMEFGTPVQDALRRDACVNALFFNIHTQKVEDFTKRGLEDMQLKVLRTPLAPYETFHDDPLRVLRLIRFSSRLGFQIVEEARKAMETEDIRRALRLKISRERVGVEVEKMLQGPRPFNALCTIYELKLFPAIFTPPIDNLPDLPQEDLIEACDLVARINISTSFLCNLVSNPQEKYIAWILAALTPWKDHMFPGTDTKKRIPAAATAARDGLKLPTKIVTTVTNSFRNYKLIQDTVNGEKLTRAQAGMFIRKLGADWKSQYLLAMLLETIPVWNRELGETEESKAILSKYEDVLKQWFEDMGLEEAFAFRPVLNGAELMGTLEQKKAGPWMMKALNALMEWQLENTEVGKEPADEATKENAKGWAREHKDKLLEL</sequence>
<dbReference type="Proteomes" id="UP000018144">
    <property type="component" value="Unassembled WGS sequence"/>
</dbReference>
<evidence type="ECO:0000259" key="7">
    <source>
        <dbReference type="Pfam" id="PF01743"/>
    </source>
</evidence>
<dbReference type="InterPro" id="IPR032828">
    <property type="entry name" value="PolyA_RNA-bd"/>
</dbReference>
<dbReference type="AlphaFoldDB" id="U4LCD7"/>
<dbReference type="CDD" id="cd05398">
    <property type="entry name" value="NT_ClassII-CCAase"/>
    <property type="match status" value="1"/>
</dbReference>
<evidence type="ECO:0000259" key="8">
    <source>
        <dbReference type="Pfam" id="PF12627"/>
    </source>
</evidence>
<gene>
    <name evidence="9" type="ORF">PCON_05599</name>
</gene>
<keyword evidence="10" id="KW-1185">Reference proteome</keyword>
<keyword evidence="2 5" id="KW-0808">Transferase</keyword>
<dbReference type="PANTHER" id="PTHR13734">
    <property type="entry name" value="TRNA-NUCLEOTIDYLTRANSFERASE"/>
    <property type="match status" value="1"/>
</dbReference>
<dbReference type="STRING" id="1076935.U4LCD7"/>
<dbReference type="Pfam" id="PF12627">
    <property type="entry name" value="PolyA_pol_RNAbd"/>
    <property type="match status" value="1"/>
</dbReference>
<dbReference type="Gene3D" id="1.10.3090.10">
    <property type="entry name" value="cca-adding enzyme, domain 2"/>
    <property type="match status" value="1"/>
</dbReference>
<dbReference type="GO" id="GO:0003723">
    <property type="term" value="F:RNA binding"/>
    <property type="evidence" value="ECO:0007669"/>
    <property type="project" value="UniProtKB-KW"/>
</dbReference>
<feature type="domain" description="Poly A polymerase head" evidence="7">
    <location>
        <begin position="103"/>
        <end position="245"/>
    </location>
</feature>
<proteinExistence type="inferred from homology"/>
<dbReference type="GO" id="GO:0001680">
    <property type="term" value="P:tRNA 3'-terminal CCA addition"/>
    <property type="evidence" value="ECO:0007669"/>
    <property type="project" value="TreeGrafter"/>
</dbReference>
<evidence type="ECO:0000256" key="3">
    <source>
        <dbReference type="ARBA" id="ARBA00022741"/>
    </source>
</evidence>
<dbReference type="GO" id="GO:0052929">
    <property type="term" value="F:ATP:3'-cytidine-cytidine-tRNA adenylyltransferase activity"/>
    <property type="evidence" value="ECO:0007669"/>
    <property type="project" value="TreeGrafter"/>
</dbReference>
<dbReference type="GO" id="GO:0052927">
    <property type="term" value="F:CC tRNA cytidylyltransferase activity"/>
    <property type="evidence" value="ECO:0007669"/>
    <property type="project" value="TreeGrafter"/>
</dbReference>
<evidence type="ECO:0000256" key="6">
    <source>
        <dbReference type="SAM" id="MobiDB-lite"/>
    </source>
</evidence>
<dbReference type="InterPro" id="IPR002646">
    <property type="entry name" value="PolA_pol_head_dom"/>
</dbReference>
<accession>U4LCD7</accession>
<evidence type="ECO:0000256" key="5">
    <source>
        <dbReference type="RuleBase" id="RU003953"/>
    </source>
</evidence>
<organism evidence="9 10">
    <name type="scientific">Pyronema omphalodes (strain CBS 100304)</name>
    <name type="common">Pyronema confluens</name>
    <dbReference type="NCBI Taxonomy" id="1076935"/>
    <lineage>
        <taxon>Eukaryota</taxon>
        <taxon>Fungi</taxon>
        <taxon>Dikarya</taxon>
        <taxon>Ascomycota</taxon>
        <taxon>Pezizomycotina</taxon>
        <taxon>Pezizomycetes</taxon>
        <taxon>Pezizales</taxon>
        <taxon>Pyronemataceae</taxon>
        <taxon>Pyronema</taxon>
    </lineage>
</organism>
<keyword evidence="3" id="KW-0547">Nucleotide-binding</keyword>
<dbReference type="eggNOG" id="KOG2159">
    <property type="taxonomic scope" value="Eukaryota"/>
</dbReference>
<dbReference type="OMA" id="WQKFLDH"/>
<dbReference type="InterPro" id="IPR043519">
    <property type="entry name" value="NT_sf"/>
</dbReference>
<dbReference type="PANTHER" id="PTHR13734:SF5">
    <property type="entry name" value="CCA TRNA NUCLEOTIDYLTRANSFERASE, MITOCHONDRIAL"/>
    <property type="match status" value="1"/>
</dbReference>
<evidence type="ECO:0000256" key="1">
    <source>
        <dbReference type="ARBA" id="ARBA00007265"/>
    </source>
</evidence>
<evidence type="ECO:0000256" key="4">
    <source>
        <dbReference type="ARBA" id="ARBA00022884"/>
    </source>
</evidence>
<feature type="region of interest" description="Disordered" evidence="6">
    <location>
        <begin position="29"/>
        <end position="52"/>
    </location>
</feature>
<evidence type="ECO:0000256" key="2">
    <source>
        <dbReference type="ARBA" id="ARBA00022679"/>
    </source>
</evidence>
<feature type="region of interest" description="Disordered" evidence="6">
    <location>
        <begin position="546"/>
        <end position="573"/>
    </location>
</feature>
<feature type="compositionally biased region" description="Low complexity" evidence="6">
    <location>
        <begin position="31"/>
        <end position="47"/>
    </location>
</feature>
<dbReference type="GO" id="GO:0000166">
    <property type="term" value="F:nucleotide binding"/>
    <property type="evidence" value="ECO:0007669"/>
    <property type="project" value="UniProtKB-KW"/>
</dbReference>
<dbReference type="SUPFAM" id="SSF81301">
    <property type="entry name" value="Nucleotidyltransferase"/>
    <property type="match status" value="1"/>
</dbReference>
<keyword evidence="4 5" id="KW-0694">RNA-binding</keyword>
<name>U4LCD7_PYROM</name>
<dbReference type="Gene3D" id="3.30.460.10">
    <property type="entry name" value="Beta Polymerase, domain 2"/>
    <property type="match status" value="1"/>
</dbReference>
<dbReference type="OrthoDB" id="445712at2759"/>
<dbReference type="SUPFAM" id="SSF81891">
    <property type="entry name" value="Poly A polymerase C-terminal region-like"/>
    <property type="match status" value="1"/>
</dbReference>
<dbReference type="Pfam" id="PF01743">
    <property type="entry name" value="PolyA_pol"/>
    <property type="match status" value="1"/>
</dbReference>